<dbReference type="SUPFAM" id="SSF50249">
    <property type="entry name" value="Nucleic acid-binding proteins"/>
    <property type="match status" value="1"/>
</dbReference>
<dbReference type="Gene3D" id="2.40.50.140">
    <property type="entry name" value="Nucleic acid-binding proteins"/>
    <property type="match status" value="1"/>
</dbReference>
<keyword evidence="3 4" id="KW-0949">S-adenosyl-L-methionine</keyword>
<dbReference type="SUPFAM" id="SSF53335">
    <property type="entry name" value="S-adenosyl-L-methionine-dependent methyltransferases"/>
    <property type="match status" value="1"/>
</dbReference>
<evidence type="ECO:0000256" key="1">
    <source>
        <dbReference type="ARBA" id="ARBA00022603"/>
    </source>
</evidence>
<keyword evidence="1 4" id="KW-0489">Methyltransferase</keyword>
<dbReference type="PROSITE" id="PS01231">
    <property type="entry name" value="TRMA_2"/>
    <property type="match status" value="1"/>
</dbReference>
<dbReference type="InterPro" id="IPR030390">
    <property type="entry name" value="MeTrfase_TrmA_AS"/>
</dbReference>
<dbReference type="InterPro" id="IPR029063">
    <property type="entry name" value="SAM-dependent_MTases_sf"/>
</dbReference>
<dbReference type="RefSeq" id="WP_066130591.1">
    <property type="nucleotide sequence ID" value="NZ_KQ959899.1"/>
</dbReference>
<keyword evidence="7" id="KW-1185">Reference proteome</keyword>
<organism evidence="6 7">
    <name type="scientific">Gemelliphila asaccharolytica</name>
    <dbReference type="NCBI Taxonomy" id="502393"/>
    <lineage>
        <taxon>Bacteria</taxon>
        <taxon>Bacillati</taxon>
        <taxon>Bacillota</taxon>
        <taxon>Bacilli</taxon>
        <taxon>Bacillales</taxon>
        <taxon>Gemellaceae</taxon>
        <taxon>Gemelliphila</taxon>
    </lineage>
</organism>
<reference evidence="6 7" key="1">
    <citation type="submission" date="2016-01" db="EMBL/GenBank/DDBJ databases">
        <authorList>
            <person name="Mitreva M."/>
            <person name="Pepin K.H."/>
            <person name="Mihindukulasuriya K.A."/>
            <person name="Fulton R."/>
            <person name="Fronick C."/>
            <person name="O'Laughlin M."/>
            <person name="Miner T."/>
            <person name="Herter B."/>
            <person name="Rosa B.A."/>
            <person name="Cordes M."/>
            <person name="Tomlinson C."/>
            <person name="Wollam A."/>
            <person name="Palsikar V.B."/>
            <person name="Mardis E.R."/>
            <person name="Wilson R.K."/>
        </authorList>
    </citation>
    <scope>NUCLEOTIDE SEQUENCE [LARGE SCALE GENOMIC DNA]</scope>
    <source>
        <strain evidence="6 7">KA00071</strain>
    </source>
</reference>
<dbReference type="InterPro" id="IPR030391">
    <property type="entry name" value="MeTrfase_TrmA_CS"/>
</dbReference>
<proteinExistence type="inferred from homology"/>
<dbReference type="PROSITE" id="PS51687">
    <property type="entry name" value="SAM_MT_RNA_M5U"/>
    <property type="match status" value="1"/>
</dbReference>
<dbReference type="Gene3D" id="2.40.50.1070">
    <property type="match status" value="1"/>
</dbReference>
<dbReference type="Pfam" id="PF05958">
    <property type="entry name" value="tRNA_U5-meth_tr"/>
    <property type="match status" value="1"/>
</dbReference>
<comment type="caution">
    <text evidence="6">The sequence shown here is derived from an EMBL/GenBank/DDBJ whole genome shotgun (WGS) entry which is preliminary data.</text>
</comment>
<feature type="active site" evidence="5">
    <location>
        <position position="401"/>
    </location>
</feature>
<dbReference type="PANTHER" id="PTHR11061:SF30">
    <property type="entry name" value="TRNA (URACIL(54)-C(5))-METHYLTRANSFERASE"/>
    <property type="match status" value="1"/>
</dbReference>
<dbReference type="CDD" id="cd02440">
    <property type="entry name" value="AdoMet_MTases"/>
    <property type="match status" value="1"/>
</dbReference>
<evidence type="ECO:0000256" key="2">
    <source>
        <dbReference type="ARBA" id="ARBA00022679"/>
    </source>
</evidence>
<keyword evidence="2 4" id="KW-0808">Transferase</keyword>
<dbReference type="Proteomes" id="UP000070467">
    <property type="component" value="Unassembled WGS sequence"/>
</dbReference>
<protein>
    <submittedName>
        <fullName evidence="6">23S rRNA (Uracil-5-)-methyltransferase RumA</fullName>
    </submittedName>
</protein>
<dbReference type="InterPro" id="IPR010280">
    <property type="entry name" value="U5_MeTrfase_fam"/>
</dbReference>
<feature type="binding site" evidence="4">
    <location>
        <position position="277"/>
    </location>
    <ligand>
        <name>S-adenosyl-L-methionine</name>
        <dbReference type="ChEBI" id="CHEBI:59789"/>
    </ligand>
</feature>
<gene>
    <name evidence="6" type="ORF">HMPREF1871_00983</name>
</gene>
<feature type="active site" description="Nucleophile" evidence="4">
    <location>
        <position position="401"/>
    </location>
</feature>
<evidence type="ECO:0000313" key="7">
    <source>
        <dbReference type="Proteomes" id="UP000070467"/>
    </source>
</evidence>
<evidence type="ECO:0000256" key="5">
    <source>
        <dbReference type="PROSITE-ProRule" id="PRU10015"/>
    </source>
</evidence>
<feature type="binding site" evidence="4">
    <location>
        <position position="327"/>
    </location>
    <ligand>
        <name>S-adenosyl-L-methionine</name>
        <dbReference type="ChEBI" id="CHEBI:59789"/>
    </ligand>
</feature>
<feature type="binding site" evidence="4">
    <location>
        <position position="374"/>
    </location>
    <ligand>
        <name>S-adenosyl-L-methionine</name>
        <dbReference type="ChEBI" id="CHEBI:59789"/>
    </ligand>
</feature>
<accession>A0ABR5TM04</accession>
<evidence type="ECO:0000256" key="3">
    <source>
        <dbReference type="ARBA" id="ARBA00022691"/>
    </source>
</evidence>
<dbReference type="InterPro" id="IPR012340">
    <property type="entry name" value="NA-bd_OB-fold"/>
</dbReference>
<dbReference type="NCBIfam" id="TIGR00479">
    <property type="entry name" value="rumA"/>
    <property type="match status" value="1"/>
</dbReference>
<evidence type="ECO:0000256" key="4">
    <source>
        <dbReference type="PROSITE-ProRule" id="PRU01024"/>
    </source>
</evidence>
<name>A0ABR5TM04_9BACL</name>
<dbReference type="EMBL" id="LSDB01000052">
    <property type="protein sequence ID" value="KXB57074.1"/>
    <property type="molecule type" value="Genomic_DNA"/>
</dbReference>
<comment type="similarity">
    <text evidence="4">Belongs to the class I-like SAM-binding methyltransferase superfamily. RNA M5U methyltransferase family.</text>
</comment>
<sequence length="444" mass="51389">MEKNDEFISTVVDYTHDGFGIVKKENFPFFVENVIVGEKVKIKVVKIKKNFGYAILEEVINPSKKRLEVKEKTSGASIMHMNYEEQLNFKTQKVKNIIKKTLKDEKIKILNTIGMENPIYYRNKSVLPVKRYKDIVKMGYYKSRTHDVEDIYDCKIQFQEHNYLTNKIRKIINDMNISIYDEDTKEGSLRHIMFRTNKSKSEIMVVLISKNKFKKLDKFVSNIKKISDKIVGIILNINDKNTNVILGEKSYLLYGEDFIIDEIEDLKLKISPKSFYQINPIQTQKLYNKIIDVARLDSNDIILDAYCGIGTISLFLAKKAKKVYGIEVVESAIRDAKENAKLNNISNVTFILGKAEEKISTLLKSEKINVVVVDPPRKGCEEIFLQNLVDMNIEKIVYVSCNPATLARDMKFLKTKGYYAREIQPVDMFPQTPHVESVVLMTRK</sequence>
<dbReference type="Gene3D" id="3.40.50.150">
    <property type="entry name" value="Vaccinia Virus protein VP39"/>
    <property type="match status" value="1"/>
</dbReference>
<dbReference type="PROSITE" id="PS01230">
    <property type="entry name" value="TRMA_1"/>
    <property type="match status" value="1"/>
</dbReference>
<dbReference type="PANTHER" id="PTHR11061">
    <property type="entry name" value="RNA M5U METHYLTRANSFERASE"/>
    <property type="match status" value="1"/>
</dbReference>
<feature type="binding site" evidence="4">
    <location>
        <position position="306"/>
    </location>
    <ligand>
        <name>S-adenosyl-L-methionine</name>
        <dbReference type="ChEBI" id="CHEBI:59789"/>
    </ligand>
</feature>
<evidence type="ECO:0000313" key="6">
    <source>
        <dbReference type="EMBL" id="KXB57074.1"/>
    </source>
</evidence>